<dbReference type="PANTHER" id="PTHR31692:SF49">
    <property type="entry name" value="EXPANSIN-B15-LIKE"/>
    <property type="match status" value="1"/>
</dbReference>
<dbReference type="PROSITE" id="PS50843">
    <property type="entry name" value="EXPANSIN_CBD"/>
    <property type="match status" value="1"/>
</dbReference>
<dbReference type="GO" id="GO:0005576">
    <property type="term" value="C:extracellular region"/>
    <property type="evidence" value="ECO:0007669"/>
    <property type="project" value="UniProtKB-SubCell"/>
</dbReference>
<dbReference type="Proteomes" id="UP000237347">
    <property type="component" value="Unassembled WGS sequence"/>
</dbReference>
<evidence type="ECO:0000313" key="8">
    <source>
        <dbReference type="Proteomes" id="UP000237347"/>
    </source>
</evidence>
<dbReference type="EMBL" id="PKMF04000036">
    <property type="protein sequence ID" value="KAK7856500.1"/>
    <property type="molecule type" value="Genomic_DNA"/>
</dbReference>
<dbReference type="SUPFAM" id="SSF50685">
    <property type="entry name" value="Barwin-like endoglucanases"/>
    <property type="match status" value="2"/>
</dbReference>
<dbReference type="SUPFAM" id="SSF49590">
    <property type="entry name" value="PHL pollen allergen"/>
    <property type="match status" value="1"/>
</dbReference>
<evidence type="ECO:0000313" key="7">
    <source>
        <dbReference type="EMBL" id="KAK7856500.1"/>
    </source>
</evidence>
<feature type="domain" description="Expansin-like CBD" evidence="6">
    <location>
        <begin position="250"/>
        <end position="335"/>
    </location>
</feature>
<dbReference type="InterPro" id="IPR036749">
    <property type="entry name" value="Expansin_CBD_sf"/>
</dbReference>
<feature type="signal peptide" evidence="4">
    <location>
        <begin position="1"/>
        <end position="25"/>
    </location>
</feature>
<evidence type="ECO:0000256" key="3">
    <source>
        <dbReference type="RuleBase" id="RU003460"/>
    </source>
</evidence>
<feature type="domain" description="Expansin-like EG45" evidence="5">
    <location>
        <begin position="25"/>
        <end position="101"/>
    </location>
</feature>
<name>A0AAW0LY35_QUESU</name>
<dbReference type="InterPro" id="IPR005795">
    <property type="entry name" value="LolPI"/>
</dbReference>
<dbReference type="Gene3D" id="2.60.40.760">
    <property type="entry name" value="Expansin, cellulose-binding-like domain"/>
    <property type="match status" value="2"/>
</dbReference>
<dbReference type="Pfam" id="PF03330">
    <property type="entry name" value="DPBB_1"/>
    <property type="match status" value="2"/>
</dbReference>
<reference evidence="7 8" key="1">
    <citation type="journal article" date="2018" name="Sci. Data">
        <title>The draft genome sequence of cork oak.</title>
        <authorList>
            <person name="Ramos A.M."/>
            <person name="Usie A."/>
            <person name="Barbosa P."/>
            <person name="Barros P.M."/>
            <person name="Capote T."/>
            <person name="Chaves I."/>
            <person name="Simoes F."/>
            <person name="Abreu I."/>
            <person name="Carrasquinho I."/>
            <person name="Faro C."/>
            <person name="Guimaraes J.B."/>
            <person name="Mendonca D."/>
            <person name="Nobrega F."/>
            <person name="Rodrigues L."/>
            <person name="Saibo N.J.M."/>
            <person name="Varela M.C."/>
            <person name="Egas C."/>
            <person name="Matos J."/>
            <person name="Miguel C.M."/>
            <person name="Oliveira M.M."/>
            <person name="Ricardo C.P."/>
            <person name="Goncalves S."/>
        </authorList>
    </citation>
    <scope>NUCLEOTIDE SEQUENCE [LARGE SCALE GENOMIC DNA]</scope>
    <source>
        <strain evidence="8">cv. HL8</strain>
    </source>
</reference>
<evidence type="ECO:0000259" key="6">
    <source>
        <dbReference type="PROSITE" id="PS50843"/>
    </source>
</evidence>
<evidence type="ECO:0000259" key="5">
    <source>
        <dbReference type="PROSITE" id="PS50842"/>
    </source>
</evidence>
<sequence>MATVLHGLSLSNILVFFFFFELCLCFNPKYHSKHSSCSGKPVRVVITDFCPGGPCASDAAHFDLSGTAFGAMALPGQEDKLRDAGVLEISYARVACDYSGKTITFHVDQGSNPFYFAVVIEYEEGDGDLGSVDLKESSTESNDEWPVFMLQSKIPQVVNDWNLLVKCSKHASCSGKPVRVVITDFCPGGPCASDAAHFDLSGTAFGAMALPGQEDKLRDAGVLEISYARVACDYSGKTITFHVDQGSNPFYFAVVIEYEEGDGDLGSVDLKESSTESNDEWRTMQQSWGAVWKLDAGSQLQSPLSIRLTSQYSGQTLVAKDVIPNGWKPGSSYRSVVNYL</sequence>
<dbReference type="InterPro" id="IPR007112">
    <property type="entry name" value="Expansin/allergen_DPBB_dom"/>
</dbReference>
<accession>A0AAW0LY35</accession>
<dbReference type="PANTHER" id="PTHR31692">
    <property type="entry name" value="EXPANSIN-B3"/>
    <property type="match status" value="1"/>
</dbReference>
<comment type="subcellular location">
    <subcellularLocation>
        <location evidence="1">Secreted</location>
    </subcellularLocation>
</comment>
<gene>
    <name evidence="7" type="primary">EXPB2_3</name>
    <name evidence="7" type="ORF">CFP56_023108</name>
</gene>
<evidence type="ECO:0000256" key="2">
    <source>
        <dbReference type="ARBA" id="ARBA00022525"/>
    </source>
</evidence>
<comment type="caution">
    <text evidence="7">The sequence shown here is derived from an EMBL/GenBank/DDBJ whole genome shotgun (WGS) entry which is preliminary data.</text>
</comment>
<keyword evidence="8" id="KW-1185">Reference proteome</keyword>
<keyword evidence="2" id="KW-0964">Secreted</keyword>
<dbReference type="AlphaFoldDB" id="A0AAW0LY35"/>
<dbReference type="Pfam" id="PF01357">
    <property type="entry name" value="Expansin_C"/>
    <property type="match status" value="2"/>
</dbReference>
<dbReference type="PRINTS" id="PR01225">
    <property type="entry name" value="EXPANSNFAMLY"/>
</dbReference>
<keyword evidence="4" id="KW-0732">Signal</keyword>
<dbReference type="PRINTS" id="PR00829">
    <property type="entry name" value="LOLP1ALLERGN"/>
</dbReference>
<feature type="chain" id="PRO_5043810596" evidence="4">
    <location>
        <begin position="26"/>
        <end position="340"/>
    </location>
</feature>
<protein>
    <submittedName>
        <fullName evidence="7">Expansin-b2</fullName>
    </submittedName>
</protein>
<dbReference type="InterPro" id="IPR009009">
    <property type="entry name" value="RlpA-like_DPBB"/>
</dbReference>
<organism evidence="7 8">
    <name type="scientific">Quercus suber</name>
    <name type="common">Cork oak</name>
    <dbReference type="NCBI Taxonomy" id="58331"/>
    <lineage>
        <taxon>Eukaryota</taxon>
        <taxon>Viridiplantae</taxon>
        <taxon>Streptophyta</taxon>
        <taxon>Embryophyta</taxon>
        <taxon>Tracheophyta</taxon>
        <taxon>Spermatophyta</taxon>
        <taxon>Magnoliopsida</taxon>
        <taxon>eudicotyledons</taxon>
        <taxon>Gunneridae</taxon>
        <taxon>Pentapetalae</taxon>
        <taxon>rosids</taxon>
        <taxon>fabids</taxon>
        <taxon>Fagales</taxon>
        <taxon>Fagaceae</taxon>
        <taxon>Quercus</taxon>
    </lineage>
</organism>
<dbReference type="InterPro" id="IPR036908">
    <property type="entry name" value="RlpA-like_sf"/>
</dbReference>
<feature type="domain" description="Expansin-like EG45" evidence="5">
    <location>
        <begin position="165"/>
        <end position="237"/>
    </location>
</feature>
<dbReference type="Gene3D" id="2.40.40.10">
    <property type="entry name" value="RlpA-like domain"/>
    <property type="match status" value="2"/>
</dbReference>
<evidence type="ECO:0000256" key="4">
    <source>
        <dbReference type="SAM" id="SignalP"/>
    </source>
</evidence>
<dbReference type="InterPro" id="IPR007117">
    <property type="entry name" value="Expansin_CBD"/>
</dbReference>
<evidence type="ECO:0000256" key="1">
    <source>
        <dbReference type="ARBA" id="ARBA00004613"/>
    </source>
</evidence>
<proteinExistence type="inferred from homology"/>
<dbReference type="PROSITE" id="PS50842">
    <property type="entry name" value="EXPANSIN_EG45"/>
    <property type="match status" value="2"/>
</dbReference>
<dbReference type="InterPro" id="IPR007118">
    <property type="entry name" value="Expan_Lol_pI"/>
</dbReference>
<comment type="similarity">
    <text evidence="3">Belongs to the expansin family.</text>
</comment>
<dbReference type="GO" id="GO:0009653">
    <property type="term" value="P:anatomical structure morphogenesis"/>
    <property type="evidence" value="ECO:0007669"/>
    <property type="project" value="UniProtKB-ARBA"/>
</dbReference>